<evidence type="ECO:0000256" key="8">
    <source>
        <dbReference type="ARBA" id="ARBA00022989"/>
    </source>
</evidence>
<comment type="caution">
    <text evidence="17">The sequence shown here is derived from an EMBL/GenBank/DDBJ whole genome shotgun (WGS) entry which is preliminary data.</text>
</comment>
<evidence type="ECO:0000256" key="2">
    <source>
        <dbReference type="ARBA" id="ARBA00004370"/>
    </source>
</evidence>
<organism evidence="17 18">
    <name type="scientific">Crepidotus variabilis</name>
    <dbReference type="NCBI Taxonomy" id="179855"/>
    <lineage>
        <taxon>Eukaryota</taxon>
        <taxon>Fungi</taxon>
        <taxon>Dikarya</taxon>
        <taxon>Basidiomycota</taxon>
        <taxon>Agaricomycotina</taxon>
        <taxon>Agaricomycetes</taxon>
        <taxon>Agaricomycetidae</taxon>
        <taxon>Agaricales</taxon>
        <taxon>Agaricineae</taxon>
        <taxon>Crepidotaceae</taxon>
        <taxon>Crepidotus</taxon>
    </lineage>
</organism>
<dbReference type="PANTHER" id="PTHR24305:SF166">
    <property type="entry name" value="CYTOCHROME P450 12A4, MITOCHONDRIAL-RELATED"/>
    <property type="match status" value="1"/>
</dbReference>
<feature type="region of interest" description="Disordered" evidence="15">
    <location>
        <begin position="385"/>
        <end position="414"/>
    </location>
</feature>
<evidence type="ECO:0000256" key="7">
    <source>
        <dbReference type="ARBA" id="ARBA00022723"/>
    </source>
</evidence>
<evidence type="ECO:0000313" key="18">
    <source>
        <dbReference type="Proteomes" id="UP000807306"/>
    </source>
</evidence>
<evidence type="ECO:0000256" key="4">
    <source>
        <dbReference type="ARBA" id="ARBA00010617"/>
    </source>
</evidence>
<dbReference type="GO" id="GO:0016705">
    <property type="term" value="F:oxidoreductase activity, acting on paired donors, with incorporation or reduction of molecular oxygen"/>
    <property type="evidence" value="ECO:0007669"/>
    <property type="project" value="InterPro"/>
</dbReference>
<evidence type="ECO:0000256" key="1">
    <source>
        <dbReference type="ARBA" id="ARBA00001971"/>
    </source>
</evidence>
<evidence type="ECO:0000256" key="12">
    <source>
        <dbReference type="ARBA" id="ARBA00023136"/>
    </source>
</evidence>
<comment type="cofactor">
    <cofactor evidence="1 13">
        <name>heme</name>
        <dbReference type="ChEBI" id="CHEBI:30413"/>
    </cofactor>
</comment>
<dbReference type="PRINTS" id="PR00463">
    <property type="entry name" value="EP450I"/>
</dbReference>
<dbReference type="InterPro" id="IPR001128">
    <property type="entry name" value="Cyt_P450"/>
</dbReference>
<evidence type="ECO:0000256" key="13">
    <source>
        <dbReference type="PIRSR" id="PIRSR602401-1"/>
    </source>
</evidence>
<dbReference type="EMBL" id="MU157824">
    <property type="protein sequence ID" value="KAF9535758.1"/>
    <property type="molecule type" value="Genomic_DNA"/>
</dbReference>
<proteinExistence type="inferred from homology"/>
<dbReference type="PRINTS" id="PR00385">
    <property type="entry name" value="P450"/>
</dbReference>
<evidence type="ECO:0000256" key="14">
    <source>
        <dbReference type="RuleBase" id="RU000461"/>
    </source>
</evidence>
<keyword evidence="11 14" id="KW-0503">Monooxygenase</keyword>
<dbReference type="Pfam" id="PF00067">
    <property type="entry name" value="p450"/>
    <property type="match status" value="2"/>
</dbReference>
<keyword evidence="18" id="KW-1185">Reference proteome</keyword>
<dbReference type="OrthoDB" id="1470350at2759"/>
<dbReference type="CDD" id="cd11069">
    <property type="entry name" value="CYP_FUM15-like"/>
    <property type="match status" value="1"/>
</dbReference>
<protein>
    <submittedName>
        <fullName evidence="17">Cytochrome P450</fullName>
    </submittedName>
</protein>
<keyword evidence="7 13" id="KW-0479">Metal-binding</keyword>
<reference evidence="17" key="1">
    <citation type="submission" date="2020-11" db="EMBL/GenBank/DDBJ databases">
        <authorList>
            <consortium name="DOE Joint Genome Institute"/>
            <person name="Ahrendt S."/>
            <person name="Riley R."/>
            <person name="Andreopoulos W."/>
            <person name="Labutti K."/>
            <person name="Pangilinan J."/>
            <person name="Ruiz-Duenas F.J."/>
            <person name="Barrasa J.M."/>
            <person name="Sanchez-Garcia M."/>
            <person name="Camarero S."/>
            <person name="Miyauchi S."/>
            <person name="Serrano A."/>
            <person name="Linde D."/>
            <person name="Babiker R."/>
            <person name="Drula E."/>
            <person name="Ayuso-Fernandez I."/>
            <person name="Pacheco R."/>
            <person name="Padilla G."/>
            <person name="Ferreira P."/>
            <person name="Barriuso J."/>
            <person name="Kellner H."/>
            <person name="Castanera R."/>
            <person name="Alfaro M."/>
            <person name="Ramirez L."/>
            <person name="Pisabarro A.G."/>
            <person name="Kuo A."/>
            <person name="Tritt A."/>
            <person name="Lipzen A."/>
            <person name="He G."/>
            <person name="Yan M."/>
            <person name="Ng V."/>
            <person name="Cullen D."/>
            <person name="Martin F."/>
            <person name="Rosso M.-N."/>
            <person name="Henrissat B."/>
            <person name="Hibbett D."/>
            <person name="Martinez A.T."/>
            <person name="Grigoriev I.V."/>
        </authorList>
    </citation>
    <scope>NUCLEOTIDE SEQUENCE</scope>
    <source>
        <strain evidence="17">CBS 506.95</strain>
    </source>
</reference>
<keyword evidence="10 13" id="KW-0408">Iron</keyword>
<dbReference type="InterPro" id="IPR017972">
    <property type="entry name" value="Cyt_P450_CS"/>
</dbReference>
<keyword evidence="8 16" id="KW-1133">Transmembrane helix</keyword>
<dbReference type="Gene3D" id="1.10.630.10">
    <property type="entry name" value="Cytochrome P450"/>
    <property type="match status" value="1"/>
</dbReference>
<evidence type="ECO:0000256" key="16">
    <source>
        <dbReference type="SAM" id="Phobius"/>
    </source>
</evidence>
<evidence type="ECO:0000256" key="6">
    <source>
        <dbReference type="ARBA" id="ARBA00022692"/>
    </source>
</evidence>
<name>A0A9P6JX15_9AGAR</name>
<dbReference type="AlphaFoldDB" id="A0A9P6JX15"/>
<dbReference type="PANTHER" id="PTHR24305">
    <property type="entry name" value="CYTOCHROME P450"/>
    <property type="match status" value="1"/>
</dbReference>
<dbReference type="InterPro" id="IPR036396">
    <property type="entry name" value="Cyt_P450_sf"/>
</dbReference>
<evidence type="ECO:0000313" key="17">
    <source>
        <dbReference type="EMBL" id="KAF9535758.1"/>
    </source>
</evidence>
<feature type="transmembrane region" description="Helical" evidence="16">
    <location>
        <begin position="21"/>
        <end position="42"/>
    </location>
</feature>
<dbReference type="GO" id="GO:0004497">
    <property type="term" value="F:monooxygenase activity"/>
    <property type="evidence" value="ECO:0007669"/>
    <property type="project" value="UniProtKB-KW"/>
</dbReference>
<keyword evidence="9 14" id="KW-0560">Oxidoreductase</keyword>
<evidence type="ECO:0000256" key="11">
    <source>
        <dbReference type="ARBA" id="ARBA00023033"/>
    </source>
</evidence>
<comment type="subcellular location">
    <subcellularLocation>
        <location evidence="2">Membrane</location>
    </subcellularLocation>
</comment>
<dbReference type="InterPro" id="IPR002401">
    <property type="entry name" value="Cyt_P450_E_grp-I"/>
</dbReference>
<comment type="pathway">
    <text evidence="3">Secondary metabolite biosynthesis; terpenoid biosynthesis.</text>
</comment>
<dbReference type="GO" id="GO:0005506">
    <property type="term" value="F:iron ion binding"/>
    <property type="evidence" value="ECO:0007669"/>
    <property type="project" value="InterPro"/>
</dbReference>
<evidence type="ECO:0000256" key="9">
    <source>
        <dbReference type="ARBA" id="ARBA00023002"/>
    </source>
</evidence>
<dbReference type="InterPro" id="IPR050121">
    <property type="entry name" value="Cytochrome_P450_monoxygenase"/>
</dbReference>
<dbReference type="Proteomes" id="UP000807306">
    <property type="component" value="Unassembled WGS sequence"/>
</dbReference>
<comment type="similarity">
    <text evidence="4 14">Belongs to the cytochrome P450 family.</text>
</comment>
<gene>
    <name evidence="17" type="ORF">CPB83DRAFT_802330</name>
</gene>
<dbReference type="GO" id="GO:0016020">
    <property type="term" value="C:membrane"/>
    <property type="evidence" value="ECO:0007669"/>
    <property type="project" value="UniProtKB-SubCell"/>
</dbReference>
<dbReference type="GO" id="GO:0020037">
    <property type="term" value="F:heme binding"/>
    <property type="evidence" value="ECO:0007669"/>
    <property type="project" value="InterPro"/>
</dbReference>
<keyword evidence="5 13" id="KW-0349">Heme</keyword>
<evidence type="ECO:0000256" key="5">
    <source>
        <dbReference type="ARBA" id="ARBA00022617"/>
    </source>
</evidence>
<evidence type="ECO:0000256" key="3">
    <source>
        <dbReference type="ARBA" id="ARBA00004721"/>
    </source>
</evidence>
<keyword evidence="6 16" id="KW-0812">Transmembrane</keyword>
<dbReference type="PROSITE" id="PS00086">
    <property type="entry name" value="CYTOCHROME_P450"/>
    <property type="match status" value="1"/>
</dbReference>
<keyword evidence="12 16" id="KW-0472">Membrane</keyword>
<accession>A0A9P6JX15</accession>
<sequence>MNALLNILAGVSLETRDMPVLCIKICVVAIITVVLRGIFWFLDMMLIKPLFDPLRLVPGPEGAVMQTHLRQVLDPSLSPRTHVDWTTKFGKNFRIHGFGRHDYRLMSLDFRSMVHVLSSPSFEKPWQTRTLLSRLIGSGIFSMEGAEHKKQRRLIAPAFSAQSIKNMAPIFFRKAEEVCERWKKMVPSQSVKSEESVSDLASGSGSKIDVAPWMSRAAFDIVGLAGFNYDFHSVEDETEEVYSAYRKMFDIADKGINLRAILEFYFPIMRKLFVTDDIRVTNESLKTIARTGKKIVEERKAEYLAAQEHGMENKDVLTLLIKANLSTDPAKRLTDKELLDQCSTFLLAGSDSVSNGLCWSIFLLASHQDVQKRLRQEIRKMYTTTDGYHSDSSDDSGFQDNTPCHLHPAESSGWDQPCSCSKTRLDAIENLTYLDHVVREVLRFCPPIHSTIRVAVKDDKIPITHPVTLKNGQTLGEKGEESYINIRKGSYVHIPIEGFNYSEDVWGPDAQEFRPERWNDVLEWDPSKPGINNLMTFSYGPHSCLGHKWTISEIKIFLCTLLHSFEFHPVEGVSISKLNTIITRPYVKGEWSAGPQLPILVREAK</sequence>
<feature type="binding site" description="axial binding residue" evidence="13">
    <location>
        <position position="544"/>
    </location>
    <ligand>
        <name>heme</name>
        <dbReference type="ChEBI" id="CHEBI:30413"/>
    </ligand>
    <ligandPart>
        <name>Fe</name>
        <dbReference type="ChEBI" id="CHEBI:18248"/>
    </ligandPart>
</feature>
<evidence type="ECO:0000256" key="15">
    <source>
        <dbReference type="SAM" id="MobiDB-lite"/>
    </source>
</evidence>
<dbReference type="SUPFAM" id="SSF48264">
    <property type="entry name" value="Cytochrome P450"/>
    <property type="match status" value="1"/>
</dbReference>
<evidence type="ECO:0000256" key="10">
    <source>
        <dbReference type="ARBA" id="ARBA00023004"/>
    </source>
</evidence>